<reference evidence="1 2" key="1">
    <citation type="submission" date="2024-01" db="EMBL/GenBank/DDBJ databases">
        <title>The genomes of 5 underutilized Papilionoideae crops provide insights into root nodulation and disease resistanc.</title>
        <authorList>
            <person name="Yuan L."/>
        </authorList>
    </citation>
    <scope>NUCLEOTIDE SEQUENCE [LARGE SCALE GENOMIC DNA]</scope>
    <source>
        <strain evidence="1">ZHUSHIDOU_FW_LH</strain>
        <tissue evidence="1">Leaf</tissue>
    </source>
</reference>
<protein>
    <submittedName>
        <fullName evidence="1">Uncharacterized protein</fullName>
    </submittedName>
</protein>
<dbReference type="Proteomes" id="UP001372338">
    <property type="component" value="Unassembled WGS sequence"/>
</dbReference>
<evidence type="ECO:0000313" key="1">
    <source>
        <dbReference type="EMBL" id="KAK7273824.1"/>
    </source>
</evidence>
<organism evidence="1 2">
    <name type="scientific">Crotalaria pallida</name>
    <name type="common">Smooth rattlebox</name>
    <name type="synonym">Crotalaria striata</name>
    <dbReference type="NCBI Taxonomy" id="3830"/>
    <lineage>
        <taxon>Eukaryota</taxon>
        <taxon>Viridiplantae</taxon>
        <taxon>Streptophyta</taxon>
        <taxon>Embryophyta</taxon>
        <taxon>Tracheophyta</taxon>
        <taxon>Spermatophyta</taxon>
        <taxon>Magnoliopsida</taxon>
        <taxon>eudicotyledons</taxon>
        <taxon>Gunneridae</taxon>
        <taxon>Pentapetalae</taxon>
        <taxon>rosids</taxon>
        <taxon>fabids</taxon>
        <taxon>Fabales</taxon>
        <taxon>Fabaceae</taxon>
        <taxon>Papilionoideae</taxon>
        <taxon>50 kb inversion clade</taxon>
        <taxon>genistoids sensu lato</taxon>
        <taxon>core genistoids</taxon>
        <taxon>Crotalarieae</taxon>
        <taxon>Crotalaria</taxon>
    </lineage>
</organism>
<proteinExistence type="predicted"/>
<sequence length="89" mass="9294">MAVVLSSPIAFNHGNIQDLCSTMLLQSSTPPLVGNFEWVSCKDGVKALLTDSSTGSGGAAVDLSACLSLLLRRGGSSPSLLLTRRRRSC</sequence>
<dbReference type="EMBL" id="JAYWIO010000003">
    <property type="protein sequence ID" value="KAK7273824.1"/>
    <property type="molecule type" value="Genomic_DNA"/>
</dbReference>
<keyword evidence="2" id="KW-1185">Reference proteome</keyword>
<evidence type="ECO:0000313" key="2">
    <source>
        <dbReference type="Proteomes" id="UP001372338"/>
    </source>
</evidence>
<comment type="caution">
    <text evidence="1">The sequence shown here is derived from an EMBL/GenBank/DDBJ whole genome shotgun (WGS) entry which is preliminary data.</text>
</comment>
<dbReference type="AlphaFoldDB" id="A0AAN9FCJ6"/>
<gene>
    <name evidence="1" type="ORF">RIF29_14888</name>
</gene>
<name>A0AAN9FCJ6_CROPI</name>
<accession>A0AAN9FCJ6</accession>